<reference evidence="2 3" key="1">
    <citation type="journal article" date="2019" name="Int. J. Syst. Evol. Microbiol.">
        <title>The Global Catalogue of Microorganisms (GCM) 10K type strain sequencing project: providing services to taxonomists for standard genome sequencing and annotation.</title>
        <authorList>
            <consortium name="The Broad Institute Genomics Platform"/>
            <consortium name="The Broad Institute Genome Sequencing Center for Infectious Disease"/>
            <person name="Wu L."/>
            <person name="Ma J."/>
        </authorList>
    </citation>
    <scope>NUCLEOTIDE SEQUENCE [LARGE SCALE GENOMIC DNA]</scope>
    <source>
        <strain evidence="2 3">JCM 16117</strain>
    </source>
</reference>
<dbReference type="PROSITE" id="PS50943">
    <property type="entry name" value="HTH_CROC1"/>
    <property type="match status" value="1"/>
</dbReference>
<dbReference type="InterPro" id="IPR001387">
    <property type="entry name" value="Cro/C1-type_HTH"/>
</dbReference>
<keyword evidence="3" id="KW-1185">Reference proteome</keyword>
<evidence type="ECO:0000259" key="1">
    <source>
        <dbReference type="PROSITE" id="PS50943"/>
    </source>
</evidence>
<dbReference type="SUPFAM" id="SSF47413">
    <property type="entry name" value="lambda repressor-like DNA-binding domains"/>
    <property type="match status" value="1"/>
</dbReference>
<dbReference type="Pfam" id="PF17765">
    <property type="entry name" value="MLTR_LBD"/>
    <property type="match status" value="1"/>
</dbReference>
<dbReference type="SMART" id="SM00530">
    <property type="entry name" value="HTH_XRE"/>
    <property type="match status" value="1"/>
</dbReference>
<comment type="caution">
    <text evidence="2">The sequence shown here is derived from an EMBL/GenBank/DDBJ whole genome shotgun (WGS) entry which is preliminary data.</text>
</comment>
<dbReference type="RefSeq" id="WP_259480834.1">
    <property type="nucleotide sequence ID" value="NZ_BAAAQY010000012.1"/>
</dbReference>
<sequence length="273" mass="30632">MEKDNLLGEFLRARRELIRPDEVGLPSGSRRRVPGLRREEVATLAGISAEYYLRLEQGRDKHPSQQVLDALGDALLLDRESRAHSNELARDRGRRRPDRAHESTSVVPKGIALLLETLNVPAFVMNRYRDVLAVNRMASALEPSLQVGRNRLISLFTDEIARSYHPDWESSTASVVAQLRADIGTDYSDPRFQSLVGELSLRSDRFLMLWSRHEVRIGGSDAALIDHPELGRLHLLREKLSIDPEGLVLVIYHAAPGSASAHALERLFSETPP</sequence>
<evidence type="ECO:0000313" key="3">
    <source>
        <dbReference type="Proteomes" id="UP001500929"/>
    </source>
</evidence>
<name>A0ABN3E1K8_9MICO</name>
<dbReference type="InterPro" id="IPR041413">
    <property type="entry name" value="MLTR_LBD"/>
</dbReference>
<dbReference type="InterPro" id="IPR010982">
    <property type="entry name" value="Lambda_DNA-bd_dom_sf"/>
</dbReference>
<dbReference type="PANTHER" id="PTHR35010">
    <property type="entry name" value="BLL4672 PROTEIN-RELATED"/>
    <property type="match status" value="1"/>
</dbReference>
<dbReference type="EMBL" id="BAAAQY010000012">
    <property type="protein sequence ID" value="GAA2246580.1"/>
    <property type="molecule type" value="Genomic_DNA"/>
</dbReference>
<feature type="domain" description="HTH cro/C1-type" evidence="1">
    <location>
        <begin position="35"/>
        <end position="82"/>
    </location>
</feature>
<evidence type="ECO:0000313" key="2">
    <source>
        <dbReference type="EMBL" id="GAA2246580.1"/>
    </source>
</evidence>
<dbReference type="Gene3D" id="1.10.260.40">
    <property type="entry name" value="lambda repressor-like DNA-binding domains"/>
    <property type="match status" value="1"/>
</dbReference>
<dbReference type="PANTHER" id="PTHR35010:SF2">
    <property type="entry name" value="BLL4672 PROTEIN"/>
    <property type="match status" value="1"/>
</dbReference>
<protein>
    <submittedName>
        <fullName evidence="2">Helix-turn-helix transcriptional regulator</fullName>
    </submittedName>
</protein>
<accession>A0ABN3E1K8</accession>
<proteinExistence type="predicted"/>
<organism evidence="2 3">
    <name type="scientific">Herbiconiux moechotypicola</name>
    <dbReference type="NCBI Taxonomy" id="637393"/>
    <lineage>
        <taxon>Bacteria</taxon>
        <taxon>Bacillati</taxon>
        <taxon>Actinomycetota</taxon>
        <taxon>Actinomycetes</taxon>
        <taxon>Micrococcales</taxon>
        <taxon>Microbacteriaceae</taxon>
        <taxon>Herbiconiux</taxon>
    </lineage>
</organism>
<dbReference type="Proteomes" id="UP001500929">
    <property type="component" value="Unassembled WGS sequence"/>
</dbReference>
<dbReference type="Pfam" id="PF13560">
    <property type="entry name" value="HTH_31"/>
    <property type="match status" value="1"/>
</dbReference>
<dbReference type="Gene3D" id="3.30.450.180">
    <property type="match status" value="1"/>
</dbReference>
<gene>
    <name evidence="2" type="ORF">GCM10009851_35050</name>
</gene>